<evidence type="ECO:0000256" key="10">
    <source>
        <dbReference type="ARBA" id="ARBA00022840"/>
    </source>
</evidence>
<evidence type="ECO:0000256" key="9">
    <source>
        <dbReference type="ARBA" id="ARBA00022777"/>
    </source>
</evidence>
<feature type="region of interest" description="Disordered" evidence="14">
    <location>
        <begin position="549"/>
        <end position="568"/>
    </location>
</feature>
<keyword evidence="11 15" id="KW-1133">Transmembrane helix</keyword>
<keyword evidence="13 15" id="KW-0472">Membrane</keyword>
<comment type="subcellular location">
    <subcellularLocation>
        <location evidence="2">Cell membrane</location>
        <topology evidence="2">Multi-pass membrane protein</topology>
    </subcellularLocation>
</comment>
<evidence type="ECO:0000256" key="6">
    <source>
        <dbReference type="ARBA" id="ARBA00022679"/>
    </source>
</evidence>
<protein>
    <recommendedName>
        <fullName evidence="3">histidine kinase</fullName>
        <ecNumber evidence="3">2.7.13.3</ecNumber>
    </recommendedName>
</protein>
<organism evidence="17 18">
    <name type="scientific">Desulfovibrio intestinalis</name>
    <dbReference type="NCBI Taxonomy" id="58621"/>
    <lineage>
        <taxon>Bacteria</taxon>
        <taxon>Pseudomonadati</taxon>
        <taxon>Thermodesulfobacteriota</taxon>
        <taxon>Desulfovibrionia</taxon>
        <taxon>Desulfovibrionales</taxon>
        <taxon>Desulfovibrionaceae</taxon>
        <taxon>Desulfovibrio</taxon>
    </lineage>
</organism>
<keyword evidence="7 15" id="KW-0812">Transmembrane</keyword>
<evidence type="ECO:0000256" key="11">
    <source>
        <dbReference type="ARBA" id="ARBA00022989"/>
    </source>
</evidence>
<dbReference type="SMART" id="SM00387">
    <property type="entry name" value="HATPase_c"/>
    <property type="match status" value="1"/>
</dbReference>
<proteinExistence type="predicted"/>
<dbReference type="SUPFAM" id="SSF55874">
    <property type="entry name" value="ATPase domain of HSP90 chaperone/DNA topoisomerase II/histidine kinase"/>
    <property type="match status" value="1"/>
</dbReference>
<dbReference type="InterPro" id="IPR005467">
    <property type="entry name" value="His_kinase_dom"/>
</dbReference>
<dbReference type="Pfam" id="PF00512">
    <property type="entry name" value="HisKA"/>
    <property type="match status" value="1"/>
</dbReference>
<dbReference type="Proteomes" id="UP000539075">
    <property type="component" value="Unassembled WGS sequence"/>
</dbReference>
<dbReference type="GO" id="GO:0005524">
    <property type="term" value="F:ATP binding"/>
    <property type="evidence" value="ECO:0007669"/>
    <property type="project" value="UniProtKB-KW"/>
</dbReference>
<feature type="transmembrane region" description="Helical" evidence="15">
    <location>
        <begin position="280"/>
        <end position="301"/>
    </location>
</feature>
<dbReference type="InterPro" id="IPR004358">
    <property type="entry name" value="Sig_transdc_His_kin-like_C"/>
</dbReference>
<evidence type="ECO:0000256" key="2">
    <source>
        <dbReference type="ARBA" id="ARBA00004651"/>
    </source>
</evidence>
<evidence type="ECO:0000313" key="18">
    <source>
        <dbReference type="Proteomes" id="UP000539075"/>
    </source>
</evidence>
<dbReference type="CDD" id="cd00082">
    <property type="entry name" value="HisKA"/>
    <property type="match status" value="1"/>
</dbReference>
<keyword evidence="12" id="KW-0902">Two-component regulatory system</keyword>
<dbReference type="InterPro" id="IPR036097">
    <property type="entry name" value="HisK_dim/P_sf"/>
</dbReference>
<evidence type="ECO:0000256" key="3">
    <source>
        <dbReference type="ARBA" id="ARBA00012438"/>
    </source>
</evidence>
<dbReference type="InterPro" id="IPR003594">
    <property type="entry name" value="HATPase_dom"/>
</dbReference>
<keyword evidence="6 17" id="KW-0808">Transferase</keyword>
<keyword evidence="5" id="KW-0597">Phosphoprotein</keyword>
<dbReference type="Pfam" id="PF02743">
    <property type="entry name" value="dCache_1"/>
    <property type="match status" value="1"/>
</dbReference>
<reference evidence="17 18" key="1">
    <citation type="submission" date="2020-08" db="EMBL/GenBank/DDBJ databases">
        <title>Genomic Encyclopedia of Type Strains, Phase IV (KMG-IV): sequencing the most valuable type-strain genomes for metagenomic binning, comparative biology and taxonomic classification.</title>
        <authorList>
            <person name="Goeker M."/>
        </authorList>
    </citation>
    <scope>NUCLEOTIDE SEQUENCE [LARGE SCALE GENOMIC DNA]</scope>
    <source>
        <strain evidence="17 18">DSM 11275</strain>
    </source>
</reference>
<dbReference type="EC" id="2.7.13.3" evidence="3"/>
<keyword evidence="18" id="KW-1185">Reference proteome</keyword>
<dbReference type="PROSITE" id="PS50109">
    <property type="entry name" value="HIS_KIN"/>
    <property type="match status" value="1"/>
</dbReference>
<dbReference type="Gene3D" id="1.10.287.130">
    <property type="match status" value="1"/>
</dbReference>
<dbReference type="PRINTS" id="PR00344">
    <property type="entry name" value="BCTRLSENSOR"/>
</dbReference>
<comment type="catalytic activity">
    <reaction evidence="1">
        <text>ATP + protein L-histidine = ADP + protein N-phospho-L-histidine.</text>
        <dbReference type="EC" id="2.7.13.3"/>
    </reaction>
</comment>
<evidence type="ECO:0000256" key="7">
    <source>
        <dbReference type="ARBA" id="ARBA00022692"/>
    </source>
</evidence>
<evidence type="ECO:0000256" key="1">
    <source>
        <dbReference type="ARBA" id="ARBA00000085"/>
    </source>
</evidence>
<gene>
    <name evidence="17" type="ORF">HNQ38_000989</name>
</gene>
<dbReference type="EMBL" id="JACHGO010000002">
    <property type="protein sequence ID" value="MBB5142910.1"/>
    <property type="molecule type" value="Genomic_DNA"/>
</dbReference>
<keyword evidence="8" id="KW-0547">Nucleotide-binding</keyword>
<keyword evidence="9 17" id="KW-0418">Kinase</keyword>
<dbReference type="SMART" id="SM00388">
    <property type="entry name" value="HisKA"/>
    <property type="match status" value="1"/>
</dbReference>
<evidence type="ECO:0000256" key="14">
    <source>
        <dbReference type="SAM" id="MobiDB-lite"/>
    </source>
</evidence>
<evidence type="ECO:0000259" key="16">
    <source>
        <dbReference type="PROSITE" id="PS50109"/>
    </source>
</evidence>
<dbReference type="GO" id="GO:0000155">
    <property type="term" value="F:phosphorelay sensor kinase activity"/>
    <property type="evidence" value="ECO:0007669"/>
    <property type="project" value="InterPro"/>
</dbReference>
<evidence type="ECO:0000256" key="15">
    <source>
        <dbReference type="SAM" id="Phobius"/>
    </source>
</evidence>
<accession>A0A7W8FFL9</accession>
<keyword evidence="4" id="KW-1003">Cell membrane</keyword>
<dbReference type="GO" id="GO:0005886">
    <property type="term" value="C:plasma membrane"/>
    <property type="evidence" value="ECO:0007669"/>
    <property type="project" value="UniProtKB-SubCell"/>
</dbReference>
<dbReference type="InterPro" id="IPR033479">
    <property type="entry name" value="dCache_1"/>
</dbReference>
<dbReference type="Gene3D" id="3.30.565.10">
    <property type="entry name" value="Histidine kinase-like ATPase, C-terminal domain"/>
    <property type="match status" value="1"/>
</dbReference>
<dbReference type="SUPFAM" id="SSF47384">
    <property type="entry name" value="Homodimeric domain of signal transducing histidine kinase"/>
    <property type="match status" value="1"/>
</dbReference>
<evidence type="ECO:0000256" key="4">
    <source>
        <dbReference type="ARBA" id="ARBA00022475"/>
    </source>
</evidence>
<dbReference type="Gene3D" id="3.30.450.20">
    <property type="entry name" value="PAS domain"/>
    <property type="match status" value="1"/>
</dbReference>
<evidence type="ECO:0000256" key="8">
    <source>
        <dbReference type="ARBA" id="ARBA00022741"/>
    </source>
</evidence>
<feature type="domain" description="Histidine kinase" evidence="16">
    <location>
        <begin position="339"/>
        <end position="556"/>
    </location>
</feature>
<evidence type="ECO:0000256" key="12">
    <source>
        <dbReference type="ARBA" id="ARBA00023012"/>
    </source>
</evidence>
<dbReference type="AlphaFoldDB" id="A0A7W8FFL9"/>
<feature type="transmembrane region" description="Helical" evidence="15">
    <location>
        <begin position="20"/>
        <end position="39"/>
    </location>
</feature>
<dbReference type="InterPro" id="IPR003661">
    <property type="entry name" value="HisK_dim/P_dom"/>
</dbReference>
<keyword evidence="10" id="KW-0067">ATP-binding</keyword>
<sequence length="568" mass="63474">MSVAAPATHRGYKAIYRRLLVTLLLMALTPLVALGLFCIDRLSVIYDEKISASIEAVASSKHRALDTFMVERVAQIKNLAFTHPYTELSNPARLSEIFSVMQNNSRSFVDVGVIGMDGRHVSYVGPYDLSDNNYSDTPWFREVLRKGVYVSDVFMGYRNEPHFIIAVLRHEGGRSYILRATIDMDAVVALLRRVYSGPHSDAFLVNAQGELQTDSRYHGKSMDKFNVPLPDMTRKNVVTQYLKTPQGQEMLAAMMPLESMPWRLVVLDDVRESLRPLRQLKALIIFFVVLGSGLICMGADFCTRRLVASLEESDQKQAHIDARMLQSSKMAALGKMAAGVAHEVNNPLMLIQENAGWIRDLMEDEDSTSMKNYQEILESTEKIDQHVKRAKGITQRMLGFGRRMNPGRTEILINSLTDQAAEMLKTEATNRNISITREYDPHTPVILSDPAQLEQIFINIIDNAIDAIGKNGSLTIRTLAWKKGVRVLFTDTGPGMDQETMSRIFDPFFTTKKVGEGTGLGLAICYTILEKLGGRIEVQSQLGQGTTFSVTLPAEPPQLPPDDGLEPR</sequence>
<comment type="caution">
    <text evidence="17">The sequence shown here is derived from an EMBL/GenBank/DDBJ whole genome shotgun (WGS) entry which is preliminary data.</text>
</comment>
<name>A0A7W8FFL9_9BACT</name>
<dbReference type="PANTHER" id="PTHR43065:SF10">
    <property type="entry name" value="PEROXIDE STRESS-ACTIVATED HISTIDINE KINASE MAK3"/>
    <property type="match status" value="1"/>
</dbReference>
<evidence type="ECO:0000313" key="17">
    <source>
        <dbReference type="EMBL" id="MBB5142910.1"/>
    </source>
</evidence>
<dbReference type="RefSeq" id="WP_183718269.1">
    <property type="nucleotide sequence ID" value="NZ_JACHGO010000002.1"/>
</dbReference>
<dbReference type="InterPro" id="IPR036890">
    <property type="entry name" value="HATPase_C_sf"/>
</dbReference>
<dbReference type="PANTHER" id="PTHR43065">
    <property type="entry name" value="SENSOR HISTIDINE KINASE"/>
    <property type="match status" value="1"/>
</dbReference>
<evidence type="ECO:0000256" key="13">
    <source>
        <dbReference type="ARBA" id="ARBA00023136"/>
    </source>
</evidence>
<dbReference type="Pfam" id="PF02518">
    <property type="entry name" value="HATPase_c"/>
    <property type="match status" value="1"/>
</dbReference>
<evidence type="ECO:0000256" key="5">
    <source>
        <dbReference type="ARBA" id="ARBA00022553"/>
    </source>
</evidence>